<dbReference type="AlphaFoldDB" id="A0A378R1K1"/>
<keyword evidence="1" id="KW-0472">Membrane</keyword>
<sequence length="95" mass="10927">MSRLYTYWVNQKIPKEYRLTPDNKTAMRYYIIAVAIAVAIAFALGVVYGFLANNEQLPMISSDYYSFLGSGLKSMLNPTIVNIMKHQLKCFEMVF</sequence>
<keyword evidence="3" id="KW-1185">Reference proteome</keyword>
<dbReference type="EMBL" id="UGQB01000004">
    <property type="protein sequence ID" value="STZ09064.1"/>
    <property type="molecule type" value="Genomic_DNA"/>
</dbReference>
<dbReference type="RefSeq" id="WP_029103478.1">
    <property type="nucleotide sequence ID" value="NZ_UGQB01000004.1"/>
</dbReference>
<keyword evidence="1" id="KW-0812">Transmembrane</keyword>
<feature type="transmembrane region" description="Helical" evidence="1">
    <location>
        <begin position="29"/>
        <end position="51"/>
    </location>
</feature>
<accession>A0A378R1K1</accession>
<proteinExistence type="predicted"/>
<evidence type="ECO:0000313" key="2">
    <source>
        <dbReference type="EMBL" id="STZ09064.1"/>
    </source>
</evidence>
<evidence type="ECO:0000256" key="1">
    <source>
        <dbReference type="SAM" id="Phobius"/>
    </source>
</evidence>
<protein>
    <submittedName>
        <fullName evidence="2">Uncharacterized protein</fullName>
    </submittedName>
</protein>
<reference evidence="2 3" key="1">
    <citation type="submission" date="2018-06" db="EMBL/GenBank/DDBJ databases">
        <authorList>
            <consortium name="Pathogen Informatics"/>
            <person name="Doyle S."/>
        </authorList>
    </citation>
    <scope>NUCLEOTIDE SEQUENCE [LARGE SCALE GENOMIC DNA]</scope>
    <source>
        <strain evidence="2 3">NCTC12877</strain>
    </source>
</reference>
<organism evidence="2 3">
    <name type="scientific">Moraxella caprae</name>
    <dbReference type="NCBI Taxonomy" id="90240"/>
    <lineage>
        <taxon>Bacteria</taxon>
        <taxon>Pseudomonadati</taxon>
        <taxon>Pseudomonadota</taxon>
        <taxon>Gammaproteobacteria</taxon>
        <taxon>Moraxellales</taxon>
        <taxon>Moraxellaceae</taxon>
        <taxon>Moraxella</taxon>
    </lineage>
</organism>
<gene>
    <name evidence="2" type="ORF">NCTC12877_02073</name>
</gene>
<keyword evidence="1" id="KW-1133">Transmembrane helix</keyword>
<evidence type="ECO:0000313" key="3">
    <source>
        <dbReference type="Proteomes" id="UP000254065"/>
    </source>
</evidence>
<name>A0A378R1K1_9GAMM</name>
<dbReference type="STRING" id="1122244.GCA_000426885_02071"/>
<dbReference type="Proteomes" id="UP000254065">
    <property type="component" value="Unassembled WGS sequence"/>
</dbReference>